<dbReference type="InterPro" id="IPR009057">
    <property type="entry name" value="Homeodomain-like_sf"/>
</dbReference>
<dbReference type="RefSeq" id="WP_138492877.1">
    <property type="nucleotide sequence ID" value="NZ_JADOFP010000010.1"/>
</dbReference>
<comment type="function">
    <text evidence="1">Involved in the transposition of the insertion sequence.</text>
</comment>
<evidence type="ECO:0000256" key="1">
    <source>
        <dbReference type="ARBA" id="ARBA00002286"/>
    </source>
</evidence>
<dbReference type="PROSITE" id="PS50994">
    <property type="entry name" value="INTEGRASE"/>
    <property type="match status" value="1"/>
</dbReference>
<comment type="caution">
    <text evidence="4">The sequence shown here is derived from an EMBL/GenBank/DDBJ whole genome shotgun (WGS) entry which is preliminary data.</text>
</comment>
<dbReference type="Gene3D" id="1.10.10.60">
    <property type="entry name" value="Homeodomain-like"/>
    <property type="match status" value="1"/>
</dbReference>
<dbReference type="GO" id="GO:0004803">
    <property type="term" value="F:transposase activity"/>
    <property type="evidence" value="ECO:0007669"/>
    <property type="project" value="InterPro"/>
</dbReference>
<evidence type="ECO:0000313" key="4">
    <source>
        <dbReference type="EMBL" id="MBF7115718.1"/>
    </source>
</evidence>
<dbReference type="Pfam" id="PF01527">
    <property type="entry name" value="HTH_Tnp_1"/>
    <property type="match status" value="1"/>
</dbReference>
<accession>A0AB73HGX9</accession>
<dbReference type="GO" id="GO:0006313">
    <property type="term" value="P:DNA transposition"/>
    <property type="evidence" value="ECO:0007669"/>
    <property type="project" value="InterPro"/>
</dbReference>
<dbReference type="InterPro" id="IPR036397">
    <property type="entry name" value="RNaseH_sf"/>
</dbReference>
<proteinExistence type="predicted"/>
<reference evidence="4" key="1">
    <citation type="submission" date="2020-11" db="EMBL/GenBank/DDBJ databases">
        <title>Antibiotic susceptibility profiles of Pediococcus pentosaceus from various origins and their implications for the safety assessment of strains with food-technology applications.</title>
        <authorList>
            <person name="Shani N."/>
            <person name="Oberhaensli S."/>
            <person name="Arias E."/>
        </authorList>
    </citation>
    <scope>NUCLEOTIDE SEQUENCE</scope>
    <source>
        <strain evidence="4">FAM 24207</strain>
    </source>
</reference>
<dbReference type="Gene3D" id="3.30.420.10">
    <property type="entry name" value="Ribonuclease H-like superfamily/Ribonuclease H"/>
    <property type="match status" value="1"/>
</dbReference>
<dbReference type="PANTHER" id="PTHR46889">
    <property type="entry name" value="TRANSPOSASE INSF FOR INSERTION SEQUENCE IS3B-RELATED"/>
    <property type="match status" value="1"/>
</dbReference>
<protein>
    <submittedName>
        <fullName evidence="4">IS3 family transposase</fullName>
    </submittedName>
</protein>
<dbReference type="SUPFAM" id="SSF46689">
    <property type="entry name" value="Homeodomain-like"/>
    <property type="match status" value="1"/>
</dbReference>
<dbReference type="InterPro" id="IPR048020">
    <property type="entry name" value="Transpos_IS3"/>
</dbReference>
<evidence type="ECO:0000259" key="3">
    <source>
        <dbReference type="PROSITE" id="PS50994"/>
    </source>
</evidence>
<dbReference type="EMBL" id="JADOFP010000010">
    <property type="protein sequence ID" value="MBF7115718.1"/>
    <property type="molecule type" value="Genomic_DNA"/>
</dbReference>
<dbReference type="InterPro" id="IPR050900">
    <property type="entry name" value="Transposase_IS3/IS150/IS904"/>
</dbReference>
<dbReference type="GO" id="GO:0003677">
    <property type="term" value="F:DNA binding"/>
    <property type="evidence" value="ECO:0007669"/>
    <property type="project" value="InterPro"/>
</dbReference>
<evidence type="ECO:0000313" key="5">
    <source>
        <dbReference type="Proteomes" id="UP001194632"/>
    </source>
</evidence>
<dbReference type="NCBIfam" id="NF033516">
    <property type="entry name" value="transpos_IS3"/>
    <property type="match status" value="1"/>
</dbReference>
<sequence length="356" mass="41753">MKRYTEEFKTSIIKMHHQEKRSVRSLAEEYAVSAASIHNWIKNAKSVALDDGTEITSKKFKQLQKENHRLKEELEIFKSCGGVTGKALGRIRGLTFIENQLRTHRLSIILSALKLPRSTYYHWKTYRLSQHDRIDISLKPEIRSIWEDNYHAYSYPRITIVLNALGIKIGAKRTLRLMQEMKIHSLMNRRYKKPGTHVDYLQRPNLIKDNPTANVWRADITYLELRPGTWVYLSSIYEPKAHKVLAYKLGCQMDANLVVDTINQALEHHQKPAYLHSDMGSQYTSNEVKDLLERHQISHSYSKKGYPYDNSQIEAFHSLLKREFIFQTYFSSFEDLLLRVSNYIGWFNTKRIGTTL</sequence>
<dbReference type="Pfam" id="PF13276">
    <property type="entry name" value="HTH_21"/>
    <property type="match status" value="1"/>
</dbReference>
<feature type="coiled-coil region" evidence="2">
    <location>
        <begin position="53"/>
        <end position="80"/>
    </location>
</feature>
<dbReference type="InterPro" id="IPR025948">
    <property type="entry name" value="HTH-like_dom"/>
</dbReference>
<dbReference type="InterPro" id="IPR002514">
    <property type="entry name" value="Transposase_8"/>
</dbReference>
<dbReference type="InterPro" id="IPR001584">
    <property type="entry name" value="Integrase_cat-core"/>
</dbReference>
<dbReference type="SUPFAM" id="SSF53098">
    <property type="entry name" value="Ribonuclease H-like"/>
    <property type="match status" value="1"/>
</dbReference>
<dbReference type="Proteomes" id="UP001194632">
    <property type="component" value="Unassembled WGS sequence"/>
</dbReference>
<gene>
    <name evidence="4" type="ORF">ITQ90_09670</name>
</gene>
<dbReference type="PANTHER" id="PTHR46889:SF7">
    <property type="entry name" value="TRANSPOSASE FOR INSERTION SEQUENCE ELEMENT IS904"/>
    <property type="match status" value="1"/>
</dbReference>
<dbReference type="AlphaFoldDB" id="A0AB73HGX9"/>
<dbReference type="InterPro" id="IPR012337">
    <property type="entry name" value="RNaseH-like_sf"/>
</dbReference>
<keyword evidence="2" id="KW-0175">Coiled coil</keyword>
<evidence type="ECO:0000256" key="2">
    <source>
        <dbReference type="SAM" id="Coils"/>
    </source>
</evidence>
<dbReference type="GO" id="GO:0015074">
    <property type="term" value="P:DNA integration"/>
    <property type="evidence" value="ECO:0007669"/>
    <property type="project" value="InterPro"/>
</dbReference>
<dbReference type="Pfam" id="PF00665">
    <property type="entry name" value="rve"/>
    <property type="match status" value="1"/>
</dbReference>
<dbReference type="Pfam" id="PF13333">
    <property type="entry name" value="rve_2"/>
    <property type="match status" value="1"/>
</dbReference>
<name>A0AB73HGX9_PEDPE</name>
<feature type="domain" description="Integrase catalytic" evidence="3">
    <location>
        <begin position="207"/>
        <end position="356"/>
    </location>
</feature>
<organism evidence="4 5">
    <name type="scientific">Pediococcus pentosaceus</name>
    <dbReference type="NCBI Taxonomy" id="1255"/>
    <lineage>
        <taxon>Bacteria</taxon>
        <taxon>Bacillati</taxon>
        <taxon>Bacillota</taxon>
        <taxon>Bacilli</taxon>
        <taxon>Lactobacillales</taxon>
        <taxon>Lactobacillaceae</taxon>
        <taxon>Pediococcus</taxon>
    </lineage>
</organism>